<feature type="transmembrane region" description="Helical" evidence="1">
    <location>
        <begin position="93"/>
        <end position="112"/>
    </location>
</feature>
<reference evidence="2 3" key="1">
    <citation type="submission" date="2024-09" db="EMBL/GenBank/DDBJ databases">
        <authorList>
            <person name="Sun Q."/>
            <person name="Mori K."/>
        </authorList>
    </citation>
    <scope>NUCLEOTIDE SEQUENCE [LARGE SCALE GENOMIC DNA]</scope>
    <source>
        <strain evidence="2 3">CECT 8622</strain>
    </source>
</reference>
<evidence type="ECO:0000313" key="2">
    <source>
        <dbReference type="EMBL" id="MFB9055432.1"/>
    </source>
</evidence>
<protein>
    <submittedName>
        <fullName evidence="2">Uncharacterized protein</fullName>
    </submittedName>
</protein>
<keyword evidence="1" id="KW-0472">Membrane</keyword>
<keyword evidence="1" id="KW-0812">Transmembrane</keyword>
<keyword evidence="1" id="KW-1133">Transmembrane helix</keyword>
<dbReference type="RefSeq" id="WP_379859617.1">
    <property type="nucleotide sequence ID" value="NZ_JBHMFC010000006.1"/>
</dbReference>
<dbReference type="Proteomes" id="UP001589585">
    <property type="component" value="Unassembled WGS sequence"/>
</dbReference>
<evidence type="ECO:0000313" key="3">
    <source>
        <dbReference type="Proteomes" id="UP001589585"/>
    </source>
</evidence>
<sequence length="113" mass="13258">MKQDYITIKEVNLNNNCPECYNNNGLHVTFLQKFVETRFYKSITSDLSHKMECRTCNSMIYPERWTEDIERVFDYHKKASTPKAPTYKLKKNAWAVIASLAFIVITALIIVLF</sequence>
<dbReference type="EMBL" id="JBHMFC010000006">
    <property type="protein sequence ID" value="MFB9055432.1"/>
    <property type="molecule type" value="Genomic_DNA"/>
</dbReference>
<proteinExistence type="predicted"/>
<comment type="caution">
    <text evidence="2">The sequence shown here is derived from an EMBL/GenBank/DDBJ whole genome shotgun (WGS) entry which is preliminary data.</text>
</comment>
<name>A0ABV5F7L1_9FLAO</name>
<organism evidence="2 3">
    <name type="scientific">Mariniflexile ostreae</name>
    <dbReference type="NCBI Taxonomy" id="1520892"/>
    <lineage>
        <taxon>Bacteria</taxon>
        <taxon>Pseudomonadati</taxon>
        <taxon>Bacteroidota</taxon>
        <taxon>Flavobacteriia</taxon>
        <taxon>Flavobacteriales</taxon>
        <taxon>Flavobacteriaceae</taxon>
        <taxon>Mariniflexile</taxon>
    </lineage>
</organism>
<evidence type="ECO:0000256" key="1">
    <source>
        <dbReference type="SAM" id="Phobius"/>
    </source>
</evidence>
<accession>A0ABV5F7L1</accession>
<gene>
    <name evidence="2" type="ORF">ACFFU9_01640</name>
</gene>
<keyword evidence="3" id="KW-1185">Reference proteome</keyword>